<proteinExistence type="inferred from homology"/>
<evidence type="ECO:0000313" key="6">
    <source>
        <dbReference type="EMBL" id="KYQ55451.1"/>
    </source>
</evidence>
<dbReference type="AlphaFoldDB" id="A0A151X4Z5"/>
<dbReference type="GO" id="GO:0046872">
    <property type="term" value="F:metal ion binding"/>
    <property type="evidence" value="ECO:0007669"/>
    <property type="project" value="UniProtKB-KW"/>
</dbReference>
<keyword evidence="2" id="KW-0479">Metal-binding</keyword>
<evidence type="ECO:0000256" key="5">
    <source>
        <dbReference type="SAM" id="Phobius"/>
    </source>
</evidence>
<keyword evidence="5" id="KW-1133">Transmembrane helix</keyword>
<comment type="cofactor">
    <cofactor evidence="1">
        <name>Fe cation</name>
        <dbReference type="ChEBI" id="CHEBI:24875"/>
    </cofactor>
</comment>
<gene>
    <name evidence="6" type="ORF">ALC60_05656</name>
</gene>
<reference evidence="6 7" key="1">
    <citation type="submission" date="2015-09" db="EMBL/GenBank/DDBJ databases">
        <title>Trachymyrmex zeteki WGS genome.</title>
        <authorList>
            <person name="Nygaard S."/>
            <person name="Hu H."/>
            <person name="Boomsma J."/>
            <person name="Zhang G."/>
        </authorList>
    </citation>
    <scope>NUCLEOTIDE SEQUENCE [LARGE SCALE GENOMIC DNA]</scope>
    <source>
        <strain evidence="6">Tzet28-1</strain>
        <tissue evidence="6">Whole body</tissue>
    </source>
</reference>
<dbReference type="PANTHER" id="PTHR20883:SF15">
    <property type="entry name" value="PHYTANOYL-COA DIOXYGENASE DOMAIN-CONTAINING PROTEIN 1"/>
    <property type="match status" value="1"/>
</dbReference>
<evidence type="ECO:0000256" key="4">
    <source>
        <dbReference type="ARBA" id="ARBA00038356"/>
    </source>
</evidence>
<dbReference type="InterPro" id="IPR008775">
    <property type="entry name" value="Phytyl_CoA_dOase-like"/>
</dbReference>
<keyword evidence="6" id="KW-0223">Dioxygenase</keyword>
<evidence type="ECO:0000313" key="7">
    <source>
        <dbReference type="Proteomes" id="UP000075809"/>
    </source>
</evidence>
<comment type="similarity">
    <text evidence="4">Belongs to the PhyH family. PHYHD1 subfamily.</text>
</comment>
<keyword evidence="3" id="KW-0408">Iron</keyword>
<evidence type="ECO:0000256" key="1">
    <source>
        <dbReference type="ARBA" id="ARBA00001962"/>
    </source>
</evidence>
<keyword evidence="6" id="KW-0560">Oxidoreductase</keyword>
<protein>
    <submittedName>
        <fullName evidence="6">Phytanoyl-CoA dioxygenase domain-containing protein 1 like protein</fullName>
    </submittedName>
</protein>
<accession>A0A151X4Z5</accession>
<keyword evidence="5" id="KW-0812">Transmembrane</keyword>
<dbReference type="STRING" id="64791.A0A151X4Z5"/>
<dbReference type="Gene3D" id="2.60.120.620">
    <property type="entry name" value="q2cbj1_9rhob like domain"/>
    <property type="match status" value="1"/>
</dbReference>
<name>A0A151X4Z5_9HYME</name>
<keyword evidence="5" id="KW-0472">Membrane</keyword>
<dbReference type="GO" id="GO:0051213">
    <property type="term" value="F:dioxygenase activity"/>
    <property type="evidence" value="ECO:0007669"/>
    <property type="project" value="UniProtKB-KW"/>
</dbReference>
<organism evidence="6 7">
    <name type="scientific">Mycetomoellerius zeteki</name>
    <dbReference type="NCBI Taxonomy" id="64791"/>
    <lineage>
        <taxon>Eukaryota</taxon>
        <taxon>Metazoa</taxon>
        <taxon>Ecdysozoa</taxon>
        <taxon>Arthropoda</taxon>
        <taxon>Hexapoda</taxon>
        <taxon>Insecta</taxon>
        <taxon>Pterygota</taxon>
        <taxon>Neoptera</taxon>
        <taxon>Endopterygota</taxon>
        <taxon>Hymenoptera</taxon>
        <taxon>Apocrita</taxon>
        <taxon>Aculeata</taxon>
        <taxon>Formicoidea</taxon>
        <taxon>Formicidae</taxon>
        <taxon>Myrmicinae</taxon>
        <taxon>Mycetomoellerius</taxon>
    </lineage>
</organism>
<dbReference type="SUPFAM" id="SSF51197">
    <property type="entry name" value="Clavaminate synthase-like"/>
    <property type="match status" value="1"/>
</dbReference>
<evidence type="ECO:0000256" key="2">
    <source>
        <dbReference type="ARBA" id="ARBA00022723"/>
    </source>
</evidence>
<dbReference type="PANTHER" id="PTHR20883">
    <property type="entry name" value="PHYTANOYL-COA DIOXYGENASE DOMAIN CONTAINING 1"/>
    <property type="match status" value="1"/>
</dbReference>
<feature type="transmembrane region" description="Helical" evidence="5">
    <location>
        <begin position="484"/>
        <end position="506"/>
    </location>
</feature>
<dbReference type="Proteomes" id="UP000075809">
    <property type="component" value="Unassembled WGS sequence"/>
</dbReference>
<keyword evidence="7" id="KW-1185">Reference proteome</keyword>
<evidence type="ECO:0000256" key="3">
    <source>
        <dbReference type="ARBA" id="ARBA00023004"/>
    </source>
</evidence>
<dbReference type="EMBL" id="KQ982526">
    <property type="protein sequence ID" value="KYQ55451.1"/>
    <property type="molecule type" value="Genomic_DNA"/>
</dbReference>
<sequence>MRASYKNSIQRRLGVLGLGGFLLAPRLTHFFSVASPGSSFSSQIARTAARVVPFSDKTSHLALSMNGRTSRVGIETATRSHKPPSYDASCALKTRVYANIRTSTRVYAHLRTSSRVTSVVYSSTRLFGQPISVVSGYDGSPVNTRASTSNGLMVTEHSARLRLATAAAATNTRQLVPHQSTGTGRLSVRVPNHSLKVNNFQKDGYVILEDFFQPEEIEELRACGEEFTNKLPPESERKVFNTIQLQQNKDKYFLDSANKISVFFESEALEEDGKLKIHPRVSLNKVGHALHWLHPTFKKYTFDERVKEVAFQLNYEEPMVCQSMYIYKNPGIGSEVTMHQDASYLYVEPMKLVGFWIALEDATLENGCLWIAPGSHQSGIHRRYMRNKDSNSQELLIFDRPAPCYPLSNFRPVPVRKGTCILIHGQVVHFSYPNKSKTSRHAYTFHVIETKHVLYSKENWLQLLKVSRVFIKIKYIVLIVLKNIVHFIYCTIVLYFTIFVVSFFLYEK</sequence>
<dbReference type="Pfam" id="PF05721">
    <property type="entry name" value="PhyH"/>
    <property type="match status" value="1"/>
</dbReference>